<organism evidence="2 3">
    <name type="scientific">Piscinibacter gummiphilus</name>
    <dbReference type="NCBI Taxonomy" id="946333"/>
    <lineage>
        <taxon>Bacteria</taxon>
        <taxon>Pseudomonadati</taxon>
        <taxon>Pseudomonadota</taxon>
        <taxon>Betaproteobacteria</taxon>
        <taxon>Burkholderiales</taxon>
        <taxon>Sphaerotilaceae</taxon>
        <taxon>Piscinibacter</taxon>
    </lineage>
</organism>
<sequence length="126" mass="13254">MPSTLRSIDWKVVAFALVAAYLVPGIVLAGLLAMVNHSLTLDALTLMTALLSIVSFLVPPVAGGYLAARFARSQAWRHVAVVGVLGALLSLLAFHASPRAMLLYVLASIALAAFGGYIRLQGRPKA</sequence>
<reference evidence="2 3" key="1">
    <citation type="submission" date="2023-10" db="EMBL/GenBank/DDBJ databases">
        <title>Bacteria for the degradation of biodegradable plastic PBAT(Polybutylene adipate terephthalate).</title>
        <authorList>
            <person name="Weon H.-Y."/>
            <person name="Yeon J."/>
        </authorList>
    </citation>
    <scope>NUCLEOTIDE SEQUENCE [LARGE SCALE GENOMIC DNA]</scope>
    <source>
        <strain evidence="2 3">SBD 7-3</strain>
    </source>
</reference>
<keyword evidence="1" id="KW-0472">Membrane</keyword>
<protein>
    <recommendedName>
        <fullName evidence="4">Major facilitator superfamily (MFS) profile domain-containing protein</fullName>
    </recommendedName>
</protein>
<accession>A0ABZ0CUE6</accession>
<feature type="transmembrane region" description="Helical" evidence="1">
    <location>
        <begin position="12"/>
        <end position="34"/>
    </location>
</feature>
<evidence type="ECO:0000256" key="1">
    <source>
        <dbReference type="SAM" id="Phobius"/>
    </source>
</evidence>
<gene>
    <name evidence="2" type="ORF">RXV79_00725</name>
</gene>
<feature type="transmembrane region" description="Helical" evidence="1">
    <location>
        <begin position="46"/>
        <end position="68"/>
    </location>
</feature>
<evidence type="ECO:0000313" key="3">
    <source>
        <dbReference type="Proteomes" id="UP001303946"/>
    </source>
</evidence>
<evidence type="ECO:0008006" key="4">
    <source>
        <dbReference type="Google" id="ProtNLM"/>
    </source>
</evidence>
<keyword evidence="1" id="KW-1133">Transmembrane helix</keyword>
<feature type="transmembrane region" description="Helical" evidence="1">
    <location>
        <begin position="101"/>
        <end position="120"/>
    </location>
</feature>
<dbReference type="Proteomes" id="UP001303946">
    <property type="component" value="Chromosome"/>
</dbReference>
<keyword evidence="3" id="KW-1185">Reference proteome</keyword>
<name>A0ABZ0CUE6_9BURK</name>
<dbReference type="RefSeq" id="WP_316701377.1">
    <property type="nucleotide sequence ID" value="NZ_CP136336.1"/>
</dbReference>
<evidence type="ECO:0000313" key="2">
    <source>
        <dbReference type="EMBL" id="WOB08590.1"/>
    </source>
</evidence>
<dbReference type="EMBL" id="CP136336">
    <property type="protein sequence ID" value="WOB08590.1"/>
    <property type="molecule type" value="Genomic_DNA"/>
</dbReference>
<proteinExistence type="predicted"/>
<feature type="transmembrane region" description="Helical" evidence="1">
    <location>
        <begin position="75"/>
        <end position="95"/>
    </location>
</feature>
<keyword evidence="1" id="KW-0812">Transmembrane</keyword>